<evidence type="ECO:0000256" key="1">
    <source>
        <dbReference type="SAM" id="MobiDB-lite"/>
    </source>
</evidence>
<dbReference type="RefSeq" id="XP_025377526.1">
    <property type="nucleotide sequence ID" value="XM_025521654.1"/>
</dbReference>
<reference evidence="2 3" key="1">
    <citation type="journal article" date="2018" name="Mol. Biol. Evol.">
        <title>Broad Genomic Sampling Reveals a Smut Pathogenic Ancestry of the Fungal Clade Ustilaginomycotina.</title>
        <authorList>
            <person name="Kijpornyongpan T."/>
            <person name="Mondo S.J."/>
            <person name="Barry K."/>
            <person name="Sandor L."/>
            <person name="Lee J."/>
            <person name="Lipzen A."/>
            <person name="Pangilinan J."/>
            <person name="LaButti K."/>
            <person name="Hainaut M."/>
            <person name="Henrissat B."/>
            <person name="Grigoriev I.V."/>
            <person name="Spatafora J.W."/>
            <person name="Aime M.C."/>
        </authorList>
    </citation>
    <scope>NUCLEOTIDE SEQUENCE [LARGE SCALE GENOMIC DNA]</scope>
    <source>
        <strain evidence="2 3">MCA 4198</strain>
    </source>
</reference>
<organism evidence="2 3">
    <name type="scientific">Acaromyces ingoldii</name>
    <dbReference type="NCBI Taxonomy" id="215250"/>
    <lineage>
        <taxon>Eukaryota</taxon>
        <taxon>Fungi</taxon>
        <taxon>Dikarya</taxon>
        <taxon>Basidiomycota</taxon>
        <taxon>Ustilaginomycotina</taxon>
        <taxon>Exobasidiomycetes</taxon>
        <taxon>Exobasidiales</taxon>
        <taxon>Cryptobasidiaceae</taxon>
        <taxon>Acaromyces</taxon>
    </lineage>
</organism>
<dbReference type="InParanoid" id="A0A316YNU4"/>
<evidence type="ECO:0000313" key="3">
    <source>
        <dbReference type="Proteomes" id="UP000245768"/>
    </source>
</evidence>
<proteinExistence type="predicted"/>
<evidence type="ECO:0000313" key="2">
    <source>
        <dbReference type="EMBL" id="PWN90328.1"/>
    </source>
</evidence>
<dbReference type="EMBL" id="KZ819636">
    <property type="protein sequence ID" value="PWN90328.1"/>
    <property type="molecule type" value="Genomic_DNA"/>
</dbReference>
<sequence>MRGAQSLARIAGPSSRGFTSTCAASTSGVAPATSTSPRRPSGAQRAAMKEAKKKDDKLRRAVELYHLTSYFFPTPNNAEAPTASSALSSSGTTRKQAEALDEERINAHIRDELAVAIDDRDSVTMRSAHVVLDGERNGFLGEDINRAGQAFLRNTRATSRGLFDTDLDLERQRDEDEQGELPLPADRKATADYISKLASSRDVVLTRQKFEELNVENMRSMRVRDALFGTTGGSLPGLEVVRERIEERKAREAQES</sequence>
<dbReference type="GeneID" id="37043570"/>
<accession>A0A316YNU4</accession>
<name>A0A316YNU4_9BASI</name>
<feature type="region of interest" description="Disordered" evidence="1">
    <location>
        <begin position="80"/>
        <end position="101"/>
    </location>
</feature>
<protein>
    <submittedName>
        <fullName evidence="2">Uncharacterized protein</fullName>
    </submittedName>
</protein>
<gene>
    <name evidence="2" type="ORF">FA10DRAFT_266818</name>
</gene>
<feature type="compositionally biased region" description="Polar residues" evidence="1">
    <location>
        <begin position="16"/>
        <end position="38"/>
    </location>
</feature>
<dbReference type="Proteomes" id="UP000245768">
    <property type="component" value="Unassembled WGS sequence"/>
</dbReference>
<keyword evidence="3" id="KW-1185">Reference proteome</keyword>
<dbReference type="AlphaFoldDB" id="A0A316YNU4"/>
<feature type="compositionally biased region" description="Low complexity" evidence="1">
    <location>
        <begin position="80"/>
        <end position="93"/>
    </location>
</feature>
<feature type="region of interest" description="Disordered" evidence="1">
    <location>
        <begin position="1"/>
        <end position="55"/>
    </location>
</feature>